<dbReference type="Proteomes" id="UP001596337">
    <property type="component" value="Unassembled WGS sequence"/>
</dbReference>
<dbReference type="RefSeq" id="WP_345392952.1">
    <property type="nucleotide sequence ID" value="NZ_BAABLA010000014.1"/>
</dbReference>
<organism evidence="1 2">
    <name type="scientific">Haloechinothrix salitolerans</name>
    <dbReference type="NCBI Taxonomy" id="926830"/>
    <lineage>
        <taxon>Bacteria</taxon>
        <taxon>Bacillati</taxon>
        <taxon>Actinomycetota</taxon>
        <taxon>Actinomycetes</taxon>
        <taxon>Pseudonocardiales</taxon>
        <taxon>Pseudonocardiaceae</taxon>
        <taxon>Haloechinothrix</taxon>
    </lineage>
</organism>
<evidence type="ECO:0008006" key="3">
    <source>
        <dbReference type="Google" id="ProtNLM"/>
    </source>
</evidence>
<accession>A0ABW2C444</accession>
<keyword evidence="2" id="KW-1185">Reference proteome</keyword>
<dbReference type="EMBL" id="JBHSXX010000001">
    <property type="protein sequence ID" value="MFC6869946.1"/>
    <property type="molecule type" value="Genomic_DNA"/>
</dbReference>
<protein>
    <recommendedName>
        <fullName evidence="3">SseB protein N-terminal domain-containing protein</fullName>
    </recommendedName>
</protein>
<evidence type="ECO:0000313" key="2">
    <source>
        <dbReference type="Proteomes" id="UP001596337"/>
    </source>
</evidence>
<name>A0ABW2C444_9PSEU</name>
<reference evidence="2" key="1">
    <citation type="journal article" date="2019" name="Int. J. Syst. Evol. Microbiol.">
        <title>The Global Catalogue of Microorganisms (GCM) 10K type strain sequencing project: providing services to taxonomists for standard genome sequencing and annotation.</title>
        <authorList>
            <consortium name="The Broad Institute Genomics Platform"/>
            <consortium name="The Broad Institute Genome Sequencing Center for Infectious Disease"/>
            <person name="Wu L."/>
            <person name="Ma J."/>
        </authorList>
    </citation>
    <scope>NUCLEOTIDE SEQUENCE [LARGE SCALE GENOMIC DNA]</scope>
    <source>
        <strain evidence="2">KCTC 32255</strain>
    </source>
</reference>
<comment type="caution">
    <text evidence="1">The sequence shown here is derived from an EMBL/GenBank/DDBJ whole genome shotgun (WGS) entry which is preliminary data.</text>
</comment>
<evidence type="ECO:0000313" key="1">
    <source>
        <dbReference type="EMBL" id="MFC6869946.1"/>
    </source>
</evidence>
<sequence length="244" mass="27064">MRVLHPEDLLQLAADRGEPRLSLFLPTDRNEPDRSVNQARWGNLVHDAKAAMRADGVPAARVRQILNGPLDLLADAWPWDRPDRGMAMFAGPGSARCYWLPRPVPTLATFGDRFALCPLFPMLSTKTEERARATYRRLSRDGRTVTEPSELFAAADRGRVETLFVSTTVTPRPHKHDDHLIVPLSQYPDPARQADIAVVAVLRHGGRVLSLPPRRMPEQVPMAATLRHSTLLPAPKTTAEGALS</sequence>
<proteinExistence type="predicted"/>
<gene>
    <name evidence="1" type="ORF">ACFQGD_22645</name>
</gene>